<dbReference type="PANTHER" id="PTHR42866">
    <property type="entry name" value="3-DEOXY-MANNO-OCTULOSONATE CYTIDYLYLTRANSFERASE"/>
    <property type="match status" value="1"/>
</dbReference>
<dbReference type="GO" id="GO:0005829">
    <property type="term" value="C:cytosol"/>
    <property type="evidence" value="ECO:0007669"/>
    <property type="project" value="TreeGrafter"/>
</dbReference>
<dbReference type="RefSeq" id="WP_165109431.1">
    <property type="nucleotide sequence ID" value="NZ_JAALAA010000002.1"/>
</dbReference>
<dbReference type="EMBL" id="JAALAA010000002">
    <property type="protein sequence ID" value="NGN91659.1"/>
    <property type="molecule type" value="Genomic_DNA"/>
</dbReference>
<dbReference type="InterPro" id="IPR003329">
    <property type="entry name" value="Cytidylyl_trans"/>
</dbReference>
<dbReference type="GO" id="GO:0016740">
    <property type="term" value="F:transferase activity"/>
    <property type="evidence" value="ECO:0007669"/>
    <property type="project" value="UniProtKB-KW"/>
</dbReference>
<dbReference type="InterPro" id="IPR029044">
    <property type="entry name" value="Nucleotide-diphossugar_trans"/>
</dbReference>
<accession>A0A6M1R1M2</accession>
<protein>
    <submittedName>
        <fullName evidence="1">NTP transferase domain-containing protein</fullName>
    </submittedName>
</protein>
<keyword evidence="2" id="KW-1185">Reference proteome</keyword>
<dbReference type="Proteomes" id="UP000483261">
    <property type="component" value="Unassembled WGS sequence"/>
</dbReference>
<name>A0A6M1R1M2_9ACTN</name>
<evidence type="ECO:0000313" key="2">
    <source>
        <dbReference type="Proteomes" id="UP000483261"/>
    </source>
</evidence>
<dbReference type="PANTHER" id="PTHR42866:SF1">
    <property type="entry name" value="SPORE COAT POLYSACCHARIDE BIOSYNTHESIS PROTEIN SPSF"/>
    <property type="match status" value="1"/>
</dbReference>
<keyword evidence="1" id="KW-0808">Transferase</keyword>
<sequence>MKTAVVTQARMTSTRLPGKVLLEAAGVTMLEHHLARLTAAGLPVIVATTTNADDDPVAVLADKLGAGVVRGSEHDVLSRFALAVREFRPDVVVRVTSDCPLIDGEVVRRGIDAWVAADDPALYASNALERTYPRGLDFEVFSATALLDADRLATEQPHREHVTPWLYTDSIRPKLNLPWERDASAYRITLDTPEDLRLLRTLIEDHDAHRLDTHGLVALLEDHPELVEINAQIEQKKLGQ</sequence>
<gene>
    <name evidence="1" type="ORF">G5C66_02750</name>
</gene>
<organism evidence="1 2">
    <name type="scientific">Nocardioides turkmenicus</name>
    <dbReference type="NCBI Taxonomy" id="2711220"/>
    <lineage>
        <taxon>Bacteria</taxon>
        <taxon>Bacillati</taxon>
        <taxon>Actinomycetota</taxon>
        <taxon>Actinomycetes</taxon>
        <taxon>Propionibacteriales</taxon>
        <taxon>Nocardioidaceae</taxon>
        <taxon>Nocardioides</taxon>
    </lineage>
</organism>
<dbReference type="AlphaFoldDB" id="A0A6M1R1M2"/>
<dbReference type="Gene3D" id="3.90.550.10">
    <property type="entry name" value="Spore Coat Polysaccharide Biosynthesis Protein SpsA, Chain A"/>
    <property type="match status" value="1"/>
</dbReference>
<proteinExistence type="predicted"/>
<dbReference type="Pfam" id="PF02348">
    <property type="entry name" value="CTP_transf_3"/>
    <property type="match status" value="1"/>
</dbReference>
<comment type="caution">
    <text evidence="1">The sequence shown here is derived from an EMBL/GenBank/DDBJ whole genome shotgun (WGS) entry which is preliminary data.</text>
</comment>
<reference evidence="1 2" key="1">
    <citation type="submission" date="2020-02" db="EMBL/GenBank/DDBJ databases">
        <title>Whole-genome analyses of novel actinobacteria.</title>
        <authorList>
            <person name="Sahin N."/>
        </authorList>
    </citation>
    <scope>NUCLEOTIDE SEQUENCE [LARGE SCALE GENOMIC DNA]</scope>
    <source>
        <strain evidence="1 2">KC13</strain>
    </source>
</reference>
<dbReference type="SUPFAM" id="SSF53448">
    <property type="entry name" value="Nucleotide-diphospho-sugar transferases"/>
    <property type="match status" value="1"/>
</dbReference>
<dbReference type="CDD" id="cd02518">
    <property type="entry name" value="GT2_SpsF"/>
    <property type="match status" value="1"/>
</dbReference>
<evidence type="ECO:0000313" key="1">
    <source>
        <dbReference type="EMBL" id="NGN91659.1"/>
    </source>
</evidence>